<dbReference type="AlphaFoldDB" id="A0A378YQW8"/>
<dbReference type="SUPFAM" id="SSF55729">
    <property type="entry name" value="Acyl-CoA N-acyltransferases (Nat)"/>
    <property type="match status" value="1"/>
</dbReference>
<organism evidence="4 5">
    <name type="scientific">Nocardia otitidiscaviarum</name>
    <dbReference type="NCBI Taxonomy" id="1823"/>
    <lineage>
        <taxon>Bacteria</taxon>
        <taxon>Bacillati</taxon>
        <taxon>Actinomycetota</taxon>
        <taxon>Actinomycetes</taxon>
        <taxon>Mycobacteriales</taxon>
        <taxon>Nocardiaceae</taxon>
        <taxon>Nocardia</taxon>
    </lineage>
</organism>
<dbReference type="RefSeq" id="WP_039815899.1">
    <property type="nucleotide sequence ID" value="NZ_UGRY01000002.1"/>
</dbReference>
<keyword evidence="2" id="KW-0012">Acyltransferase</keyword>
<dbReference type="STRING" id="1406858.GCA_000710895_04285"/>
<proteinExistence type="predicted"/>
<dbReference type="InterPro" id="IPR000182">
    <property type="entry name" value="GNAT_dom"/>
</dbReference>
<dbReference type="GO" id="GO:0016747">
    <property type="term" value="F:acyltransferase activity, transferring groups other than amino-acyl groups"/>
    <property type="evidence" value="ECO:0007669"/>
    <property type="project" value="InterPro"/>
</dbReference>
<feature type="domain" description="N-acetyltransferase" evidence="3">
    <location>
        <begin position="1"/>
        <end position="169"/>
    </location>
</feature>
<keyword evidence="1 4" id="KW-0808">Transferase</keyword>
<accession>A0A378YQW8</accession>
<name>A0A378YQW8_9NOCA</name>
<evidence type="ECO:0000256" key="2">
    <source>
        <dbReference type="ARBA" id="ARBA00023315"/>
    </source>
</evidence>
<dbReference type="Pfam" id="PF00583">
    <property type="entry name" value="Acetyltransf_1"/>
    <property type="match status" value="1"/>
</dbReference>
<dbReference type="PROSITE" id="PS51186">
    <property type="entry name" value="GNAT"/>
    <property type="match status" value="1"/>
</dbReference>
<dbReference type="Proteomes" id="UP000255467">
    <property type="component" value="Unassembled WGS sequence"/>
</dbReference>
<sequence length="169" mass="19152">MRIRVATTEDLPTLQKIEIAAGEPFRTLGMLEIADDDPPSIETLDAHLRAGRAWVTVDDDGMPVAYLVSRQVDDTEHICQVSVLPDFAHHGIGRTMIERLADFARARGLPALSLTTFLEVPWNAPYYERLGFRRIPDAELTPELREIRAHEAEVGLDRWPRIAMRRELA</sequence>
<evidence type="ECO:0000313" key="4">
    <source>
        <dbReference type="EMBL" id="SUA79595.1"/>
    </source>
</evidence>
<dbReference type="InterPro" id="IPR016181">
    <property type="entry name" value="Acyl_CoA_acyltransferase"/>
</dbReference>
<dbReference type="OrthoDB" id="572496at2"/>
<keyword evidence="5" id="KW-1185">Reference proteome</keyword>
<dbReference type="PANTHER" id="PTHR43800:SF1">
    <property type="entry name" value="PEPTIDYL-LYSINE N-ACETYLTRANSFERASE YJAB"/>
    <property type="match status" value="1"/>
</dbReference>
<dbReference type="CDD" id="cd04301">
    <property type="entry name" value="NAT_SF"/>
    <property type="match status" value="1"/>
</dbReference>
<dbReference type="EMBL" id="UGRY01000002">
    <property type="protein sequence ID" value="SUA79595.1"/>
    <property type="molecule type" value="Genomic_DNA"/>
</dbReference>
<evidence type="ECO:0000259" key="3">
    <source>
        <dbReference type="PROSITE" id="PS51186"/>
    </source>
</evidence>
<reference evidence="4 5" key="1">
    <citation type="submission" date="2018-06" db="EMBL/GenBank/DDBJ databases">
        <authorList>
            <consortium name="Pathogen Informatics"/>
            <person name="Doyle S."/>
        </authorList>
    </citation>
    <scope>NUCLEOTIDE SEQUENCE [LARGE SCALE GENOMIC DNA]</scope>
    <source>
        <strain evidence="4 5">NCTC1934</strain>
    </source>
</reference>
<evidence type="ECO:0000313" key="5">
    <source>
        <dbReference type="Proteomes" id="UP000255467"/>
    </source>
</evidence>
<evidence type="ECO:0000256" key="1">
    <source>
        <dbReference type="ARBA" id="ARBA00022679"/>
    </source>
</evidence>
<protein>
    <submittedName>
        <fullName evidence="4">Predicted acetyltransferase</fullName>
    </submittedName>
</protein>
<dbReference type="PANTHER" id="PTHR43800">
    <property type="entry name" value="PEPTIDYL-LYSINE N-ACETYLTRANSFERASE YJAB"/>
    <property type="match status" value="1"/>
</dbReference>
<gene>
    <name evidence="4" type="ORF">NCTC1934_03866</name>
</gene>
<dbReference type="Gene3D" id="3.40.630.30">
    <property type="match status" value="1"/>
</dbReference>